<dbReference type="SMART" id="SM00490">
    <property type="entry name" value="HELICc"/>
    <property type="match status" value="1"/>
</dbReference>
<dbReference type="PROSITE" id="PS51192">
    <property type="entry name" value="HELICASE_ATP_BIND_1"/>
    <property type="match status" value="1"/>
</dbReference>
<dbReference type="Proteomes" id="UP000069654">
    <property type="component" value="Unassembled WGS sequence"/>
</dbReference>
<dbReference type="InterPro" id="IPR038718">
    <property type="entry name" value="SNF2-like_sf"/>
</dbReference>
<comment type="caution">
    <text evidence="11">The sequence shown here is derived from an EMBL/GenBank/DDBJ whole genome shotgun (WGS) entry which is preliminary data.</text>
</comment>
<keyword evidence="5 11" id="KW-0347">Helicase</keyword>
<dbReference type="Gene3D" id="3.40.50.10810">
    <property type="entry name" value="Tandem AAA-ATPase domain"/>
    <property type="match status" value="1"/>
</dbReference>
<dbReference type="GO" id="GO:0008270">
    <property type="term" value="F:zinc ion binding"/>
    <property type="evidence" value="ECO:0007669"/>
    <property type="project" value="UniProtKB-KW"/>
</dbReference>
<gene>
    <name evidence="11" type="ORF">RMCT_2526</name>
</gene>
<dbReference type="Gene3D" id="3.40.50.300">
    <property type="entry name" value="P-loop containing nucleotide triphosphate hydrolases"/>
    <property type="match status" value="1"/>
</dbReference>
<dbReference type="InterPro" id="IPR027417">
    <property type="entry name" value="P-loop_NTPase"/>
</dbReference>
<evidence type="ECO:0000256" key="1">
    <source>
        <dbReference type="ARBA" id="ARBA00022723"/>
    </source>
</evidence>
<dbReference type="InterPro" id="IPR049730">
    <property type="entry name" value="SNF2/RAD54-like_C"/>
</dbReference>
<evidence type="ECO:0000259" key="9">
    <source>
        <dbReference type="PROSITE" id="PS51192"/>
    </source>
</evidence>
<dbReference type="InterPro" id="IPR057342">
    <property type="entry name" value="DEXDc_RapA"/>
</dbReference>
<feature type="domain" description="Helicase ATP-binding" evidence="9">
    <location>
        <begin position="204"/>
        <end position="359"/>
    </location>
</feature>
<dbReference type="PANTHER" id="PTHR45766:SF6">
    <property type="entry name" value="SWI_SNF-RELATED MATRIX-ASSOCIATED ACTIN-DEPENDENT REGULATOR OF CHROMATIN SUBFAMILY A-LIKE PROTEIN 1"/>
    <property type="match status" value="1"/>
</dbReference>
<keyword evidence="1" id="KW-0479">Metal-binding</keyword>
<proteinExistence type="predicted"/>
<reference evidence="12" key="2">
    <citation type="submission" date="2016-02" db="EMBL/GenBank/DDBJ databases">
        <title>Draft genome sequence of five rapidly growing Mycobacterium species.</title>
        <authorList>
            <person name="Katahira K."/>
            <person name="Gotou Y."/>
            <person name="Iida K."/>
            <person name="Ogura Y."/>
            <person name="Hayashi T."/>
        </authorList>
    </citation>
    <scope>NUCLEOTIDE SEQUENCE [LARGE SCALE GENOMIC DNA]</scope>
    <source>
        <strain evidence="12">JCM6362</strain>
    </source>
</reference>
<dbReference type="Pfam" id="PF00176">
    <property type="entry name" value="SNF2-rel_dom"/>
    <property type="match status" value="1"/>
</dbReference>
<accession>A0A100XFB4</accession>
<evidence type="ECO:0000313" key="11">
    <source>
        <dbReference type="EMBL" id="GAT15556.1"/>
    </source>
</evidence>
<keyword evidence="7" id="KW-0067">ATP-binding</keyword>
<feature type="compositionally biased region" description="Basic residues" evidence="8">
    <location>
        <begin position="108"/>
        <end position="118"/>
    </location>
</feature>
<dbReference type="GO" id="GO:0005524">
    <property type="term" value="F:ATP binding"/>
    <property type="evidence" value="ECO:0007669"/>
    <property type="project" value="UniProtKB-KW"/>
</dbReference>
<dbReference type="GO" id="GO:0004386">
    <property type="term" value="F:helicase activity"/>
    <property type="evidence" value="ECO:0007669"/>
    <property type="project" value="UniProtKB-KW"/>
</dbReference>
<keyword evidence="2" id="KW-0547">Nucleotide-binding</keyword>
<dbReference type="PROSITE" id="PS00518">
    <property type="entry name" value="ZF_RING_1"/>
    <property type="match status" value="1"/>
</dbReference>
<dbReference type="GO" id="GO:0016787">
    <property type="term" value="F:hydrolase activity"/>
    <property type="evidence" value="ECO:0007669"/>
    <property type="project" value="UniProtKB-KW"/>
</dbReference>
<evidence type="ECO:0000256" key="2">
    <source>
        <dbReference type="ARBA" id="ARBA00022741"/>
    </source>
</evidence>
<dbReference type="EMBL" id="BCTB01000018">
    <property type="protein sequence ID" value="GAT15556.1"/>
    <property type="molecule type" value="Genomic_DNA"/>
</dbReference>
<reference evidence="11 12" key="1">
    <citation type="journal article" date="2016" name="Genome Announc.">
        <title>Draft Genome Sequences of Five Rapidly Growing Mycobacterium Species, M. thermoresistibile, M. fortuitum subsp. acetamidolyticum, M. canariasense, M. brisbanense, and M. novocastrense.</title>
        <authorList>
            <person name="Katahira K."/>
            <person name="Ogura Y."/>
            <person name="Gotoh Y."/>
            <person name="Hayashi T."/>
        </authorList>
    </citation>
    <scope>NUCLEOTIDE SEQUENCE [LARGE SCALE GENOMIC DNA]</scope>
    <source>
        <strain evidence="11 12">JCM6362</strain>
    </source>
</reference>
<dbReference type="SUPFAM" id="SSF52540">
    <property type="entry name" value="P-loop containing nucleoside triphosphate hydrolases"/>
    <property type="match status" value="2"/>
</dbReference>
<evidence type="ECO:0000256" key="8">
    <source>
        <dbReference type="SAM" id="MobiDB-lite"/>
    </source>
</evidence>
<keyword evidence="4" id="KW-0378">Hydrolase</keyword>
<evidence type="ECO:0000256" key="4">
    <source>
        <dbReference type="ARBA" id="ARBA00022801"/>
    </source>
</evidence>
<keyword evidence="6" id="KW-0862">Zinc</keyword>
<evidence type="ECO:0000256" key="3">
    <source>
        <dbReference type="ARBA" id="ARBA00022771"/>
    </source>
</evidence>
<dbReference type="InterPro" id="IPR014001">
    <property type="entry name" value="Helicase_ATP-bd"/>
</dbReference>
<dbReference type="PROSITE" id="PS51194">
    <property type="entry name" value="HELICASE_CTER"/>
    <property type="match status" value="1"/>
</dbReference>
<evidence type="ECO:0000259" key="10">
    <source>
        <dbReference type="PROSITE" id="PS51194"/>
    </source>
</evidence>
<dbReference type="SMART" id="SM00487">
    <property type="entry name" value="DEXDc"/>
    <property type="match status" value="1"/>
</dbReference>
<dbReference type="InterPro" id="IPR001650">
    <property type="entry name" value="Helicase_C-like"/>
</dbReference>
<dbReference type="OMA" id="WACRACD"/>
<organism evidence="11 12">
    <name type="scientific">Mycolicibacterium thermoresistibile</name>
    <name type="common">Mycobacterium thermoresistibile</name>
    <dbReference type="NCBI Taxonomy" id="1797"/>
    <lineage>
        <taxon>Bacteria</taxon>
        <taxon>Bacillati</taxon>
        <taxon>Actinomycetota</taxon>
        <taxon>Actinomycetes</taxon>
        <taxon>Mycobacteriales</taxon>
        <taxon>Mycobacteriaceae</taxon>
        <taxon>Mycolicibacterium</taxon>
    </lineage>
</organism>
<dbReference type="RefSeq" id="WP_003926453.1">
    <property type="nucleotide sequence ID" value="NZ_BCTB01000018.1"/>
</dbReference>
<dbReference type="InterPro" id="IPR000330">
    <property type="entry name" value="SNF2_N"/>
</dbReference>
<dbReference type="PANTHER" id="PTHR45766">
    <property type="entry name" value="DNA ANNEALING HELICASE AND ENDONUCLEASE ZRANB3 FAMILY MEMBER"/>
    <property type="match status" value="1"/>
</dbReference>
<dbReference type="CDD" id="cd18011">
    <property type="entry name" value="DEXDc_RapA"/>
    <property type="match status" value="1"/>
</dbReference>
<protein>
    <submittedName>
        <fullName evidence="11">Helicase domain-containing protein</fullName>
    </submittedName>
</protein>
<name>A0A100XFB4_MYCTH</name>
<dbReference type="STRING" id="1797.RMCT_2526"/>
<evidence type="ECO:0000313" key="12">
    <source>
        <dbReference type="Proteomes" id="UP000069654"/>
    </source>
</evidence>
<sequence length="2146" mass="236589">MIEKRLTEQLLETGELTLTEKECQSLELPQHSTTVELELEGEAFTAQWTGRGRVLSGDFLAERLQDYGQVNGLLRLRRVDDIYRLQLLPPGTQFTITVPPPPPPRVTSSRKAKTQRRRATVDRQFHADSDYDWGQRSTPTIGFLTEARELLSEQLKAAGFDTRELVELRRQGEKLATLDDFEELLSVDVSNVDKMPHQEAVARHALSRLRGRAILADEVGLGKTIEAGLAVKELTLRGLAKRVLILCPAPLREQWREEMGHKFDLNFEVATRGPEIQKQDKLIMSLQLARSNIDKLTRKPWDIVILDEAHRAAGSHSVKTRILITSLTTACRYAFFLTATPVQNDLLELYRLVELLRPGTFTSASDFRRQFMSPYDTRTPADPAGLRRLISSVMVRTTRAQAGVDRVVRRAVNEAITLGSREQELYALATELLRKVMRDPSDAMRRRSLALRLTASPFSMGTTALRMADRHPDSRVRKVLREIGHLAMDIKTSAREDRALEITRNWLREHGRVLIFTQHTDTVTGLLRRLEAEGLTARSFHGSMSATERAKTIAAFRSGEAPIMISTDAGAEGQDLQFCNCVLNYDLPWNPMRVEQRIGRVDRLTQPKDEVFVANLYAQNTIDEKVFWLLAEKLRMFELLFGQVTTILGELDESKSASFESRVMEALFAENDTKMNALLDQLGMELVQAREKASELIAADRDVSKWMAGAFEHRKGLTKAGSTELAPEVARRARMRQRRVQTWVRNVLKALNADIIHDTGDGEGAFITAVFSEEFEQELGGRTTMHLAFDRFGLEHHPEAELCAVGSPVFDELLGLLRVRGDIHATVPVIPEDIGPTPYRYSDSIRLVRRRLVPSGSWSGQATFRATVGEAETTEHLITADINSHREHLLPRRPLEDGESLPPAFGTAPQVIARFERAAIPQLESLRRERLDEVERQQALELERVTSGYRAQIAESSGDERARLQRALRTEEKRLTRRPDIRARAKVLAVTLDEDDWLVEETWAGPSGDETTLTYEWGVERPIIESAVTGGPIGVLALCSDMHWVDESEVTRCGSCERSLCDACGEDAVFAACAVCAQWCCGRCRRETGGLCRTCASPQRVPELDDEFFVAWRLGGGNIVRVGERVAELVRPDGSPPAVLVSAQDYDDPRMARLRAYAHQNGLPLDCGLVKRDLTVRDETPVSTRLRLHTSRTVAVELSIDSSLDAALDLDVVEAVPAAPEVPVSREEDFGLSVALTQMRREAPPPRRPAVVVTHRAQFVDLYLETDRLVREELVVTNDKALTLTGTSSTDLQWVEPSVDHPLVAEGRLDDLHVSVERRNEALVVDARLGSASVGRWVACPDGTSIAEQVSCYEHLQTLGTPGGRLGKQTYSIEEIVTSFPAPSECTAADRTIRVVAGTVPTTKDTDVVPADTESLAALGISPANRAPSAEPVPRDLAKDLLDRAARSYTAAIRNGLEVTETWRGHGTATHVYRTFDGQPLSPNLDDIGARHSDFGVCRDGHFYAAGTAALCEACHTWACRACDMLEHRASVECPGCAHAVCRRCVASVHSVPKTRCLLCGDRACPDCGRDPDVAACVMCDRAMCGSCRIGDTCPACSRLAPATDDERRSLPDALAVEGASLLIASDEDATVVLIDRGSAREQAIIRDGSVNRWVAFDRTQIDSAYRLRLAASRALKFPVVPRVELLKPEVPHPGPRILLRSDRRFYPAWSAATLAGRDPEGRPTPDDDLAAAVADQFPPLSSCPEPVIKAPARLRPLLASLNPPPTTPMVIRWERVGSDVAVVPSGISVATIDGPNQHEAITEWREPDRPTEWISQSWNPVPAVRMTAADGEVEAALVSMGALVALGVHISGRTDWYVVAASAHAPAATLLSRSMGLADADEVGTFTDPSRIRLSTIANASSVSHDVTPRGELKPASARADHETAAALAAWCPDATVMTPPLLVMPDELRIALRKVITPAQRYTLDIGASVVETVSTQDGQEWKYEVALAPGSTDARRLDHITRQTLDWGGIDREGHFGTAHVMCGYCNQICCSACTDGMVACDCCGAPICKRCVREPSAGTYLCHACASMRPPTRQEARNHGRLLFTRGMLIGIDPLHTVVVERAKPRWELHVGNGEKQAIANPSVLRHLDQRLAGADDQEQGG</sequence>
<dbReference type="OrthoDB" id="9814088at2"/>
<dbReference type="CDD" id="cd18793">
    <property type="entry name" value="SF2_C_SNF"/>
    <property type="match status" value="1"/>
</dbReference>
<dbReference type="Pfam" id="PF00271">
    <property type="entry name" value="Helicase_C"/>
    <property type="match status" value="1"/>
</dbReference>
<evidence type="ECO:0000256" key="7">
    <source>
        <dbReference type="ARBA" id="ARBA00022840"/>
    </source>
</evidence>
<evidence type="ECO:0000256" key="5">
    <source>
        <dbReference type="ARBA" id="ARBA00022806"/>
    </source>
</evidence>
<evidence type="ECO:0000256" key="6">
    <source>
        <dbReference type="ARBA" id="ARBA00022833"/>
    </source>
</evidence>
<feature type="domain" description="Helicase C-terminal" evidence="10">
    <location>
        <begin position="499"/>
        <end position="652"/>
    </location>
</feature>
<dbReference type="InterPro" id="IPR017907">
    <property type="entry name" value="Znf_RING_CS"/>
</dbReference>
<keyword evidence="3" id="KW-0863">Zinc-finger</keyword>
<feature type="region of interest" description="Disordered" evidence="8">
    <location>
        <begin position="94"/>
        <end position="121"/>
    </location>
</feature>